<dbReference type="PANTHER" id="PTHR46060:SF1">
    <property type="entry name" value="MARINER MOS1 TRANSPOSASE-LIKE PROTEIN"/>
    <property type="match status" value="1"/>
</dbReference>
<protein>
    <recommendedName>
        <fullName evidence="3">Transposase</fullName>
    </recommendedName>
</protein>
<dbReference type="AlphaFoldDB" id="A0AAU9UVF1"/>
<organism evidence="1 2">
    <name type="scientific">Euphydryas editha</name>
    <name type="common">Edith's checkerspot</name>
    <dbReference type="NCBI Taxonomy" id="104508"/>
    <lineage>
        <taxon>Eukaryota</taxon>
        <taxon>Metazoa</taxon>
        <taxon>Ecdysozoa</taxon>
        <taxon>Arthropoda</taxon>
        <taxon>Hexapoda</taxon>
        <taxon>Insecta</taxon>
        <taxon>Pterygota</taxon>
        <taxon>Neoptera</taxon>
        <taxon>Endopterygota</taxon>
        <taxon>Lepidoptera</taxon>
        <taxon>Glossata</taxon>
        <taxon>Ditrysia</taxon>
        <taxon>Papilionoidea</taxon>
        <taxon>Nymphalidae</taxon>
        <taxon>Nymphalinae</taxon>
        <taxon>Euphydryas</taxon>
    </lineage>
</organism>
<dbReference type="InterPro" id="IPR001888">
    <property type="entry name" value="Transposase_1"/>
</dbReference>
<evidence type="ECO:0000313" key="2">
    <source>
        <dbReference type="Proteomes" id="UP001153954"/>
    </source>
</evidence>
<name>A0AAU9UVF1_EUPED</name>
<reference evidence="1" key="1">
    <citation type="submission" date="2022-03" db="EMBL/GenBank/DDBJ databases">
        <authorList>
            <person name="Tunstrom K."/>
        </authorList>
    </citation>
    <scope>NUCLEOTIDE SEQUENCE</scope>
</reference>
<keyword evidence="2" id="KW-1185">Reference proteome</keyword>
<evidence type="ECO:0000313" key="1">
    <source>
        <dbReference type="EMBL" id="CAH2101886.1"/>
    </source>
</evidence>
<comment type="caution">
    <text evidence="1">The sequence shown here is derived from an EMBL/GenBank/DDBJ whole genome shotgun (WGS) entry which is preliminary data.</text>
</comment>
<dbReference type="InterPro" id="IPR052709">
    <property type="entry name" value="Transposase-MT_Hybrid"/>
</dbReference>
<proteinExistence type="predicted"/>
<dbReference type="PANTHER" id="PTHR46060">
    <property type="entry name" value="MARINER MOS1 TRANSPOSASE-LIKE PROTEIN"/>
    <property type="match status" value="1"/>
</dbReference>
<dbReference type="Gene3D" id="3.30.420.10">
    <property type="entry name" value="Ribonuclease H-like superfamily/Ribonuclease H"/>
    <property type="match status" value="1"/>
</dbReference>
<dbReference type="Pfam" id="PF01359">
    <property type="entry name" value="Transposase_1"/>
    <property type="match status" value="1"/>
</dbReference>
<accession>A0AAU9UVF1</accession>
<evidence type="ECO:0008006" key="3">
    <source>
        <dbReference type="Google" id="ProtNLM"/>
    </source>
</evidence>
<dbReference type="Proteomes" id="UP001153954">
    <property type="component" value="Unassembled WGS sequence"/>
</dbReference>
<gene>
    <name evidence="1" type="ORF">EEDITHA_LOCUS16598</name>
</gene>
<dbReference type="EMBL" id="CAKOGL010000024">
    <property type="protein sequence ID" value="CAH2101886.1"/>
    <property type="molecule type" value="Genomic_DNA"/>
</dbReference>
<dbReference type="InterPro" id="IPR036397">
    <property type="entry name" value="RNaseH_sf"/>
</dbReference>
<dbReference type="GO" id="GO:0003676">
    <property type="term" value="F:nucleic acid binding"/>
    <property type="evidence" value="ECO:0007669"/>
    <property type="project" value="InterPro"/>
</dbReference>
<sequence>MAAVFWDSERISLIDYLPRGTTMNGQYYGNLLPQIRKAIVQKRIGELTRGVLLLQDNAPVHTTHVAREALKDSGFSEIDHPPYNLDLAPSNFFLISNLEKVLLGRIFADDNEMKAAVDRHLEEKDTENFLDGFKALYARCEKCISLEGDYIEK</sequence>